<reference evidence="4 5" key="1">
    <citation type="submission" date="2019-05" db="EMBL/GenBank/DDBJ databases">
        <title>Emergence of the Ug99 lineage of the wheat stem rust pathogen through somatic hybridization.</title>
        <authorList>
            <person name="Li F."/>
            <person name="Upadhyaya N.M."/>
            <person name="Sperschneider J."/>
            <person name="Matny O."/>
            <person name="Nguyen-Phuc H."/>
            <person name="Mago R."/>
            <person name="Raley C."/>
            <person name="Miller M.E."/>
            <person name="Silverstein K.A.T."/>
            <person name="Henningsen E."/>
            <person name="Hirsch C.D."/>
            <person name="Visser B."/>
            <person name="Pretorius Z.A."/>
            <person name="Steffenson B.J."/>
            <person name="Schwessinger B."/>
            <person name="Dodds P.N."/>
            <person name="Figueroa M."/>
        </authorList>
    </citation>
    <scope>NUCLEOTIDE SEQUENCE [LARGE SCALE GENOMIC DNA]</scope>
    <source>
        <strain evidence="2">21-0</strain>
        <strain evidence="3 5">Ug99</strain>
    </source>
</reference>
<dbReference type="Proteomes" id="UP000325313">
    <property type="component" value="Unassembled WGS sequence"/>
</dbReference>
<name>A0A5B0RLR4_PUCGR</name>
<protein>
    <submittedName>
        <fullName evidence="3">Uncharacterized protein</fullName>
    </submittedName>
</protein>
<accession>A0A5B0RLR4</accession>
<evidence type="ECO:0000256" key="1">
    <source>
        <dbReference type="SAM" id="MobiDB-lite"/>
    </source>
</evidence>
<evidence type="ECO:0000313" key="4">
    <source>
        <dbReference type="Proteomes" id="UP000324748"/>
    </source>
</evidence>
<dbReference type="Proteomes" id="UP000324748">
    <property type="component" value="Unassembled WGS sequence"/>
</dbReference>
<evidence type="ECO:0000313" key="5">
    <source>
        <dbReference type="Proteomes" id="UP000325313"/>
    </source>
</evidence>
<keyword evidence="4" id="KW-1185">Reference proteome</keyword>
<evidence type="ECO:0000313" key="3">
    <source>
        <dbReference type="EMBL" id="KAA1125664.1"/>
    </source>
</evidence>
<sequence>MSATQTSIQDGKGLEAQCQPRGEKGKSKADSTHQNGETGHLEFRTLAASPSFGGSLREVPVARWGPPSPQKRGDCVKLAPAIFASAPRYGPGYSCRSIDTAYCCDDRKESHATLGNGIQAWNDVADFVNGYHCVAAKTH</sequence>
<feature type="compositionally biased region" description="Basic and acidic residues" evidence="1">
    <location>
        <begin position="21"/>
        <end position="31"/>
    </location>
</feature>
<comment type="caution">
    <text evidence="3">The sequence shown here is derived from an EMBL/GenBank/DDBJ whole genome shotgun (WGS) entry which is preliminary data.</text>
</comment>
<dbReference type="AlphaFoldDB" id="A0A5B0RLR4"/>
<proteinExistence type="predicted"/>
<evidence type="ECO:0000313" key="2">
    <source>
        <dbReference type="EMBL" id="KAA1098391.1"/>
    </source>
</evidence>
<gene>
    <name evidence="2" type="ORF">PGT21_034579</name>
    <name evidence="3" type="ORF">PGTUg99_018849</name>
</gene>
<organism evidence="3 5">
    <name type="scientific">Puccinia graminis f. sp. tritici</name>
    <dbReference type="NCBI Taxonomy" id="56615"/>
    <lineage>
        <taxon>Eukaryota</taxon>
        <taxon>Fungi</taxon>
        <taxon>Dikarya</taxon>
        <taxon>Basidiomycota</taxon>
        <taxon>Pucciniomycotina</taxon>
        <taxon>Pucciniomycetes</taxon>
        <taxon>Pucciniales</taxon>
        <taxon>Pucciniaceae</taxon>
        <taxon>Puccinia</taxon>
    </lineage>
</organism>
<feature type="region of interest" description="Disordered" evidence="1">
    <location>
        <begin position="1"/>
        <end position="44"/>
    </location>
</feature>
<dbReference type="EMBL" id="VSWC01000066">
    <property type="protein sequence ID" value="KAA1098391.1"/>
    <property type="molecule type" value="Genomic_DNA"/>
</dbReference>
<dbReference type="EMBL" id="VDEP01000176">
    <property type="protein sequence ID" value="KAA1125664.1"/>
    <property type="molecule type" value="Genomic_DNA"/>
</dbReference>